<dbReference type="InterPro" id="IPR010982">
    <property type="entry name" value="Lambda_DNA-bd_dom_sf"/>
</dbReference>
<name>A0ABR4XR65_9LACO</name>
<feature type="transmembrane region" description="Helical" evidence="2">
    <location>
        <begin position="141"/>
        <end position="164"/>
    </location>
</feature>
<dbReference type="CDD" id="cd00093">
    <property type="entry name" value="HTH_XRE"/>
    <property type="match status" value="1"/>
</dbReference>
<dbReference type="PANTHER" id="PTHR34475">
    <property type="match status" value="1"/>
</dbReference>
<feature type="domain" description="HTH cro/C1-type" evidence="3">
    <location>
        <begin position="12"/>
        <end position="44"/>
    </location>
</feature>
<dbReference type="PANTHER" id="PTHR34475:SF1">
    <property type="entry name" value="CYTOSKELETON PROTEIN RODZ"/>
    <property type="match status" value="1"/>
</dbReference>
<accession>A0ABR4XR65</accession>
<comment type="caution">
    <text evidence="4">The sequence shown here is derived from an EMBL/GenBank/DDBJ whole genome shotgun (WGS) entry which is preliminary data.</text>
</comment>
<feature type="compositionally biased region" description="Basic and acidic residues" evidence="1">
    <location>
        <begin position="76"/>
        <end position="96"/>
    </location>
</feature>
<keyword evidence="5" id="KW-1185">Reference proteome</keyword>
<evidence type="ECO:0000313" key="5">
    <source>
        <dbReference type="Proteomes" id="UP000030023"/>
    </source>
</evidence>
<dbReference type="PROSITE" id="PS50943">
    <property type="entry name" value="HTH_CROC1"/>
    <property type="match status" value="1"/>
</dbReference>
<dbReference type="Pfam" id="PF13413">
    <property type="entry name" value="HTH_25"/>
    <property type="match status" value="1"/>
</dbReference>
<reference evidence="4 5" key="1">
    <citation type="journal article" date="2014" name="Antonie Van Leeuwenhoek">
        <title>Oenococcus alcoholitolerans sp. nov., a lactic acid bacteria isolated from cachaca and ethanol fermentation processes.</title>
        <authorList>
            <person name="Badotti F."/>
            <person name="Moreira A.P."/>
            <person name="Tonon L.A."/>
            <person name="de Lucena B.T."/>
            <person name="Gomes Fde C."/>
            <person name="Kruger R."/>
            <person name="Thompson C.C."/>
            <person name="de Morais M.A.Jr."/>
            <person name="Rosa C.A."/>
            <person name="Thompson F.L."/>
        </authorList>
    </citation>
    <scope>NUCLEOTIDE SEQUENCE [LARGE SCALE GENOMIC DNA]</scope>
    <source>
        <strain evidence="4 5">UFRJ-M7.2.18</strain>
    </source>
</reference>
<evidence type="ECO:0000259" key="3">
    <source>
        <dbReference type="PROSITE" id="PS50943"/>
    </source>
</evidence>
<evidence type="ECO:0000256" key="1">
    <source>
        <dbReference type="SAM" id="MobiDB-lite"/>
    </source>
</evidence>
<protein>
    <recommendedName>
        <fullName evidence="3">HTH cro/C1-type domain-containing protein</fullName>
    </recommendedName>
</protein>
<dbReference type="SUPFAM" id="SSF47413">
    <property type="entry name" value="lambda repressor-like DNA-binding domains"/>
    <property type="match status" value="1"/>
</dbReference>
<dbReference type="Proteomes" id="UP000030023">
    <property type="component" value="Unassembled WGS sequence"/>
</dbReference>
<dbReference type="InterPro" id="IPR050400">
    <property type="entry name" value="Bact_Cytoskel_RodZ"/>
</dbReference>
<keyword evidence="2" id="KW-0812">Transmembrane</keyword>
<dbReference type="EMBL" id="AXCV01000138">
    <property type="protein sequence ID" value="KGO31973.1"/>
    <property type="molecule type" value="Genomic_DNA"/>
</dbReference>
<organism evidence="4 5">
    <name type="scientific">Oenococcus alcoholitolerans</name>
    <dbReference type="NCBI Taxonomy" id="931074"/>
    <lineage>
        <taxon>Bacteria</taxon>
        <taxon>Bacillati</taxon>
        <taxon>Bacillota</taxon>
        <taxon>Bacilli</taxon>
        <taxon>Lactobacillales</taxon>
        <taxon>Lactobacillaceae</taxon>
        <taxon>Oenococcus</taxon>
    </lineage>
</organism>
<feature type="region of interest" description="Disordered" evidence="1">
    <location>
        <begin position="76"/>
        <end position="121"/>
    </location>
</feature>
<keyword evidence="2" id="KW-1133">Transmembrane helix</keyword>
<dbReference type="SMART" id="SM00530">
    <property type="entry name" value="HTH_XRE"/>
    <property type="match status" value="1"/>
</dbReference>
<sequence>MESDYQEIGKILQDAREKLGLTLEDISSATKIQVRYLQAIENGQVDRLPGPFYVKAFIRQYANTVNLDPNTILDTKAVDDSSDDQHQDDLPNKSELKNPFIEDDDSDSNNDKKISNGPVRVGTDGIPRAGMNISFPFYKKVLARLPIIITIVVVLAAVFVVWSLSSSFRFPGASRTSISSSSASVSQKKKLCFAFKPIQFVL</sequence>
<gene>
    <name evidence="4" type="ORF">Q757_03835</name>
</gene>
<dbReference type="Gene3D" id="1.10.260.40">
    <property type="entry name" value="lambda repressor-like DNA-binding domains"/>
    <property type="match status" value="1"/>
</dbReference>
<keyword evidence="2" id="KW-0472">Membrane</keyword>
<evidence type="ECO:0000256" key="2">
    <source>
        <dbReference type="SAM" id="Phobius"/>
    </source>
</evidence>
<evidence type="ECO:0000313" key="4">
    <source>
        <dbReference type="EMBL" id="KGO31973.1"/>
    </source>
</evidence>
<dbReference type="InterPro" id="IPR001387">
    <property type="entry name" value="Cro/C1-type_HTH"/>
</dbReference>
<proteinExistence type="predicted"/>